<dbReference type="GO" id="GO:0016787">
    <property type="term" value="F:hydrolase activity"/>
    <property type="evidence" value="ECO:0007669"/>
    <property type="project" value="UniProtKB-KW"/>
</dbReference>
<sequence length="215" mass="22627">MGALFDHDASGDHFCSASVVHSPGKDLVLTAAHCIHGGQGSGYRKDIVFVPSYRDGAAPNGTWRVSALVVDPRWTKTSDPDLDVGFVILRPLHGRHVEDVLGADNLGVNTPFGRPVRLTGYPSSGQEPISCVNTTIRQSARQLRVNCVGFPGGTSGSPWLTGYDPAAGTGTVIGVIGGFQEGGDTADVSYSPYFGADVRKLYERAVALDGGGKKR</sequence>
<dbReference type="Pfam" id="PF13365">
    <property type="entry name" value="Trypsin_2"/>
    <property type="match status" value="1"/>
</dbReference>
<dbReference type="InterPro" id="IPR050966">
    <property type="entry name" value="Glutamyl_endopeptidase"/>
</dbReference>
<name>A0ABS7QQ00_9ACTN</name>
<dbReference type="SUPFAM" id="SSF50494">
    <property type="entry name" value="Trypsin-like serine proteases"/>
    <property type="match status" value="1"/>
</dbReference>
<comment type="caution">
    <text evidence="2">The sequence shown here is derived from an EMBL/GenBank/DDBJ whole genome shotgun (WGS) entry which is preliminary data.</text>
</comment>
<dbReference type="InterPro" id="IPR009003">
    <property type="entry name" value="Peptidase_S1_PA"/>
</dbReference>
<evidence type="ECO:0000313" key="2">
    <source>
        <dbReference type="EMBL" id="MBY8884475.1"/>
    </source>
</evidence>
<organism evidence="2 3">
    <name type="scientific">Streptantibioticus parmotrematis</name>
    <dbReference type="NCBI Taxonomy" id="2873249"/>
    <lineage>
        <taxon>Bacteria</taxon>
        <taxon>Bacillati</taxon>
        <taxon>Actinomycetota</taxon>
        <taxon>Actinomycetes</taxon>
        <taxon>Kitasatosporales</taxon>
        <taxon>Streptomycetaceae</taxon>
        <taxon>Streptantibioticus</taxon>
    </lineage>
</organism>
<dbReference type="InterPro" id="IPR018114">
    <property type="entry name" value="TRYPSIN_HIS"/>
</dbReference>
<dbReference type="Gene3D" id="2.40.10.10">
    <property type="entry name" value="Trypsin-like serine proteases"/>
    <property type="match status" value="2"/>
</dbReference>
<dbReference type="InterPro" id="IPR043504">
    <property type="entry name" value="Peptidase_S1_PA_chymotrypsin"/>
</dbReference>
<gene>
    <name evidence="2" type="ORF">K7472_06405</name>
</gene>
<evidence type="ECO:0000256" key="1">
    <source>
        <dbReference type="ARBA" id="ARBA00022729"/>
    </source>
</evidence>
<dbReference type="EC" id="3.4.21.-" evidence="2"/>
<keyword evidence="2" id="KW-0378">Hydrolase</keyword>
<dbReference type="Proteomes" id="UP001198565">
    <property type="component" value="Unassembled WGS sequence"/>
</dbReference>
<proteinExistence type="predicted"/>
<keyword evidence="1" id="KW-0732">Signal</keyword>
<accession>A0ABS7QQ00</accession>
<dbReference type="PANTHER" id="PTHR15462:SF8">
    <property type="entry name" value="SERINE PROTEASE"/>
    <property type="match status" value="1"/>
</dbReference>
<keyword evidence="3" id="KW-1185">Reference proteome</keyword>
<dbReference type="PROSITE" id="PS00134">
    <property type="entry name" value="TRYPSIN_HIS"/>
    <property type="match status" value="1"/>
</dbReference>
<protein>
    <submittedName>
        <fullName evidence="2">Trypsin-like serine protease</fullName>
        <ecNumber evidence="2">3.4.21.-</ecNumber>
    </submittedName>
</protein>
<reference evidence="2 3" key="1">
    <citation type="submission" date="2021-08" db="EMBL/GenBank/DDBJ databases">
        <title>Streptomyces sp. PTM05 isolated from lichen.</title>
        <authorList>
            <person name="Somphong A."/>
            <person name="Phongsopitanun W."/>
            <person name="Tanasupawat S."/>
        </authorList>
    </citation>
    <scope>NUCLEOTIDE SEQUENCE [LARGE SCALE GENOMIC DNA]</scope>
    <source>
        <strain evidence="2 3">Ptm05</strain>
    </source>
</reference>
<dbReference type="PANTHER" id="PTHR15462">
    <property type="entry name" value="SERINE PROTEASE"/>
    <property type="match status" value="1"/>
</dbReference>
<evidence type="ECO:0000313" key="3">
    <source>
        <dbReference type="Proteomes" id="UP001198565"/>
    </source>
</evidence>
<dbReference type="EMBL" id="JAINVZ010000003">
    <property type="protein sequence ID" value="MBY8884475.1"/>
    <property type="molecule type" value="Genomic_DNA"/>
</dbReference>